<sequence>MPSTEGPPITQCPILHQDRFIIVVNKPAGVLSHPNKARSTELAAFEGSYDLEEKCFEGPGGKVWLIHRLDQDTSGVLLGARDAKTAEKCRALFETDGVRKQYLTLVRGNPGTEGTWQDHLTTSREKGRVRTTVLKGRPPNAELDFKTLAQHPGERLSLLNIDLITGKTHQIRVQASSRQHHLLGDDVYGHFDLNRKMKKDLGLKRLFLHARTLTLKHPTSGQVLRVEAPLPDDLSGVLTKLGMMSVFS</sequence>
<dbReference type="EMBL" id="FUYE01000014">
    <property type="protein sequence ID" value="SKB03034.1"/>
    <property type="molecule type" value="Genomic_DNA"/>
</dbReference>
<reference evidence="4" key="1">
    <citation type="submission" date="2017-02" db="EMBL/GenBank/DDBJ databases">
        <authorList>
            <person name="Varghese N."/>
            <person name="Submissions S."/>
        </authorList>
    </citation>
    <scope>NUCLEOTIDE SEQUENCE [LARGE SCALE GENOMIC DNA]</scope>
    <source>
        <strain evidence="4">ATCC 700200</strain>
    </source>
</reference>
<dbReference type="OrthoDB" id="190268at2"/>
<dbReference type="GO" id="GO:0140098">
    <property type="term" value="F:catalytic activity, acting on RNA"/>
    <property type="evidence" value="ECO:0007669"/>
    <property type="project" value="UniProtKB-ARBA"/>
</dbReference>
<name>A0A1T4YMG9_9BACT</name>
<evidence type="ECO:0000313" key="4">
    <source>
        <dbReference type="Proteomes" id="UP000190774"/>
    </source>
</evidence>
<organism evidence="3 4">
    <name type="scientific">Prosthecobacter debontii</name>
    <dbReference type="NCBI Taxonomy" id="48467"/>
    <lineage>
        <taxon>Bacteria</taxon>
        <taxon>Pseudomonadati</taxon>
        <taxon>Verrucomicrobiota</taxon>
        <taxon>Verrucomicrobiia</taxon>
        <taxon>Verrucomicrobiales</taxon>
        <taxon>Verrucomicrobiaceae</taxon>
        <taxon>Prosthecobacter</taxon>
    </lineage>
</organism>
<dbReference type="PANTHER" id="PTHR21600">
    <property type="entry name" value="MITOCHONDRIAL RNA PSEUDOURIDINE SYNTHASE"/>
    <property type="match status" value="1"/>
</dbReference>
<dbReference type="PANTHER" id="PTHR21600:SF87">
    <property type="entry name" value="RNA PSEUDOURIDYLATE SYNTHASE DOMAIN-CONTAINING PROTEIN 1"/>
    <property type="match status" value="1"/>
</dbReference>
<dbReference type="PROSITE" id="PS01129">
    <property type="entry name" value="PSI_RLU"/>
    <property type="match status" value="1"/>
</dbReference>
<keyword evidence="4" id="KW-1185">Reference proteome</keyword>
<dbReference type="AlphaFoldDB" id="A0A1T4YMG9"/>
<dbReference type="GO" id="GO:0000455">
    <property type="term" value="P:enzyme-directed rRNA pseudouridine synthesis"/>
    <property type="evidence" value="ECO:0007669"/>
    <property type="project" value="TreeGrafter"/>
</dbReference>
<dbReference type="SUPFAM" id="SSF55120">
    <property type="entry name" value="Pseudouridine synthase"/>
    <property type="match status" value="1"/>
</dbReference>
<dbReference type="GO" id="GO:0003723">
    <property type="term" value="F:RNA binding"/>
    <property type="evidence" value="ECO:0007669"/>
    <property type="project" value="InterPro"/>
</dbReference>
<evidence type="ECO:0000259" key="2">
    <source>
        <dbReference type="Pfam" id="PF00849"/>
    </source>
</evidence>
<dbReference type="InterPro" id="IPR006224">
    <property type="entry name" value="PsdUridine_synth_RluA-like_CS"/>
</dbReference>
<comment type="similarity">
    <text evidence="1">Belongs to the pseudouridine synthase RluA family.</text>
</comment>
<dbReference type="Proteomes" id="UP000190774">
    <property type="component" value="Unassembled WGS sequence"/>
</dbReference>
<gene>
    <name evidence="3" type="ORF">SAMN02745166_03747</name>
</gene>
<dbReference type="CDD" id="cd02869">
    <property type="entry name" value="PseudoU_synth_RluA_like"/>
    <property type="match status" value="1"/>
</dbReference>
<dbReference type="InterPro" id="IPR006145">
    <property type="entry name" value="PsdUridine_synth_RsuA/RluA"/>
</dbReference>
<dbReference type="InterPro" id="IPR050188">
    <property type="entry name" value="RluA_PseudoU_synthase"/>
</dbReference>
<evidence type="ECO:0000313" key="3">
    <source>
        <dbReference type="EMBL" id="SKB03034.1"/>
    </source>
</evidence>
<dbReference type="GO" id="GO:0009982">
    <property type="term" value="F:pseudouridine synthase activity"/>
    <property type="evidence" value="ECO:0007669"/>
    <property type="project" value="InterPro"/>
</dbReference>
<dbReference type="STRING" id="48467.SAMN02745166_03747"/>
<protein>
    <submittedName>
        <fullName evidence="3">23S rRNA pseudouridine1911/1915/1917 synthase</fullName>
    </submittedName>
</protein>
<accession>A0A1T4YMG9</accession>
<dbReference type="RefSeq" id="WP_078814911.1">
    <property type="nucleotide sequence ID" value="NZ_FUYE01000014.1"/>
</dbReference>
<evidence type="ECO:0000256" key="1">
    <source>
        <dbReference type="ARBA" id="ARBA00010876"/>
    </source>
</evidence>
<dbReference type="InterPro" id="IPR020103">
    <property type="entry name" value="PsdUridine_synth_cat_dom_sf"/>
</dbReference>
<dbReference type="Pfam" id="PF00849">
    <property type="entry name" value="PseudoU_synth_2"/>
    <property type="match status" value="1"/>
</dbReference>
<dbReference type="Gene3D" id="3.30.2350.10">
    <property type="entry name" value="Pseudouridine synthase"/>
    <property type="match status" value="1"/>
</dbReference>
<proteinExistence type="inferred from homology"/>
<feature type="domain" description="Pseudouridine synthase RsuA/RluA-like" evidence="2">
    <location>
        <begin position="21"/>
        <end position="176"/>
    </location>
</feature>